<dbReference type="NCBIfam" id="TIGR01313">
    <property type="entry name" value="therm_gnt_kin"/>
    <property type="match status" value="1"/>
</dbReference>
<keyword evidence="4 10" id="KW-0808">Transferase</keyword>
<evidence type="ECO:0000313" key="12">
    <source>
        <dbReference type="Proteomes" id="UP000074310"/>
    </source>
</evidence>
<evidence type="ECO:0000256" key="3">
    <source>
        <dbReference type="ARBA" id="ARBA00012054"/>
    </source>
</evidence>
<dbReference type="SUPFAM" id="SSF52540">
    <property type="entry name" value="P-loop containing nucleoside triphosphate hydrolases"/>
    <property type="match status" value="1"/>
</dbReference>
<evidence type="ECO:0000313" key="11">
    <source>
        <dbReference type="EMBL" id="KTT74418.1"/>
    </source>
</evidence>
<dbReference type="InterPro" id="IPR027417">
    <property type="entry name" value="P-loop_NTPase"/>
</dbReference>
<evidence type="ECO:0000256" key="10">
    <source>
        <dbReference type="RuleBase" id="RU363066"/>
    </source>
</evidence>
<name>A0A147I6F3_9SPHN</name>
<dbReference type="CDD" id="cd02021">
    <property type="entry name" value="GntK"/>
    <property type="match status" value="1"/>
</dbReference>
<reference evidence="11 12" key="1">
    <citation type="journal article" date="2016" name="Front. Microbiol.">
        <title>Genomic Resource of Rice Seed Associated Bacteria.</title>
        <authorList>
            <person name="Midha S."/>
            <person name="Bansal K."/>
            <person name="Sharma S."/>
            <person name="Kumar N."/>
            <person name="Patil P.P."/>
            <person name="Chaudhry V."/>
            <person name="Patil P.B."/>
        </authorList>
    </citation>
    <scope>NUCLEOTIDE SEQUENCE [LARGE SCALE GENOMIC DNA]</scope>
    <source>
        <strain evidence="11 12">NS334</strain>
    </source>
</reference>
<dbReference type="Gene3D" id="3.40.50.300">
    <property type="entry name" value="P-loop containing nucleotide triphosphate hydrolases"/>
    <property type="match status" value="1"/>
</dbReference>
<sequence length="181" mass="19611">MAMRQGCGTASGARAIVVMGVSGSGKSTLGARLAAEWHAPFLEGDAYHAAASVAKMRAGHPLTDADRWPWLDRLGAALGESARTNGVAVAACSALRRVYRDRLAQAARLPLYFAFLDTERAEIARRMSTREGHYMPPCLLDSQLATLERPTPDERALTLDAGRPPERLIRDLRAWLGETVA</sequence>
<keyword evidence="8" id="KW-0311">Gluconate utilization</keyword>
<dbReference type="GO" id="GO:0046316">
    <property type="term" value="F:gluconokinase activity"/>
    <property type="evidence" value="ECO:0007669"/>
    <property type="project" value="UniProtKB-EC"/>
</dbReference>
<evidence type="ECO:0000256" key="7">
    <source>
        <dbReference type="ARBA" id="ARBA00022840"/>
    </source>
</evidence>
<keyword evidence="7 10" id="KW-0067">ATP-binding</keyword>
<dbReference type="EC" id="2.7.1.12" evidence="3 10"/>
<evidence type="ECO:0000256" key="8">
    <source>
        <dbReference type="ARBA" id="ARBA00023064"/>
    </source>
</evidence>
<comment type="caution">
    <text evidence="11">The sequence shown here is derived from an EMBL/GenBank/DDBJ whole genome shotgun (WGS) entry which is preliminary data.</text>
</comment>
<dbReference type="Pfam" id="PF13671">
    <property type="entry name" value="AAA_33"/>
    <property type="match status" value="1"/>
</dbReference>
<keyword evidence="6 10" id="KW-0418">Kinase</keyword>
<evidence type="ECO:0000256" key="6">
    <source>
        <dbReference type="ARBA" id="ARBA00022777"/>
    </source>
</evidence>
<dbReference type="PANTHER" id="PTHR43442">
    <property type="entry name" value="GLUCONOKINASE-RELATED"/>
    <property type="match status" value="1"/>
</dbReference>
<dbReference type="InterPro" id="IPR006001">
    <property type="entry name" value="Therm_gnt_kin"/>
</dbReference>
<keyword evidence="5 10" id="KW-0547">Nucleotide-binding</keyword>
<dbReference type="GO" id="GO:0019521">
    <property type="term" value="P:D-gluconate metabolic process"/>
    <property type="evidence" value="ECO:0007669"/>
    <property type="project" value="UniProtKB-KW"/>
</dbReference>
<keyword evidence="12" id="KW-1185">Reference proteome</keyword>
<evidence type="ECO:0000256" key="1">
    <source>
        <dbReference type="ARBA" id="ARBA00004761"/>
    </source>
</evidence>
<organism evidence="11 12">
    <name type="scientific">Sphingomonas endophytica</name>
    <dbReference type="NCBI Taxonomy" id="869719"/>
    <lineage>
        <taxon>Bacteria</taxon>
        <taxon>Pseudomonadati</taxon>
        <taxon>Pseudomonadota</taxon>
        <taxon>Alphaproteobacteria</taxon>
        <taxon>Sphingomonadales</taxon>
        <taxon>Sphingomonadaceae</taxon>
        <taxon>Sphingomonas</taxon>
    </lineage>
</organism>
<proteinExistence type="inferred from homology"/>
<evidence type="ECO:0000256" key="9">
    <source>
        <dbReference type="ARBA" id="ARBA00048090"/>
    </source>
</evidence>
<evidence type="ECO:0000256" key="4">
    <source>
        <dbReference type="ARBA" id="ARBA00022679"/>
    </source>
</evidence>
<evidence type="ECO:0000256" key="5">
    <source>
        <dbReference type="ARBA" id="ARBA00022741"/>
    </source>
</evidence>
<dbReference type="Proteomes" id="UP000074310">
    <property type="component" value="Unassembled WGS sequence"/>
</dbReference>
<dbReference type="GO" id="GO:0005737">
    <property type="term" value="C:cytoplasm"/>
    <property type="evidence" value="ECO:0007669"/>
    <property type="project" value="TreeGrafter"/>
</dbReference>
<evidence type="ECO:0000256" key="2">
    <source>
        <dbReference type="ARBA" id="ARBA00008420"/>
    </source>
</evidence>
<accession>A0A147I6F3</accession>
<dbReference type="GO" id="GO:0005524">
    <property type="term" value="F:ATP binding"/>
    <property type="evidence" value="ECO:0007669"/>
    <property type="project" value="UniProtKB-KW"/>
</dbReference>
<comment type="similarity">
    <text evidence="2 10">Belongs to the gluconokinase GntK/GntV family.</text>
</comment>
<dbReference type="PATRIC" id="fig|869719.3.peg.487"/>
<dbReference type="PANTHER" id="PTHR43442:SF3">
    <property type="entry name" value="GLUCONOKINASE-RELATED"/>
    <property type="match status" value="1"/>
</dbReference>
<gene>
    <name evidence="11" type="ORF">NS334_05410</name>
</gene>
<dbReference type="FunFam" id="3.40.50.300:FF:000522">
    <property type="entry name" value="Gluconokinase"/>
    <property type="match status" value="1"/>
</dbReference>
<comment type="catalytic activity">
    <reaction evidence="9 10">
        <text>D-gluconate + ATP = 6-phospho-D-gluconate + ADP + H(+)</text>
        <dbReference type="Rhea" id="RHEA:19433"/>
        <dbReference type="ChEBI" id="CHEBI:15378"/>
        <dbReference type="ChEBI" id="CHEBI:18391"/>
        <dbReference type="ChEBI" id="CHEBI:30616"/>
        <dbReference type="ChEBI" id="CHEBI:58759"/>
        <dbReference type="ChEBI" id="CHEBI:456216"/>
        <dbReference type="EC" id="2.7.1.12"/>
    </reaction>
</comment>
<dbReference type="EMBL" id="LDTB01000011">
    <property type="protein sequence ID" value="KTT74418.1"/>
    <property type="molecule type" value="Genomic_DNA"/>
</dbReference>
<protein>
    <recommendedName>
        <fullName evidence="3 10">Gluconokinase</fullName>
        <ecNumber evidence="3 10">2.7.1.12</ecNumber>
    </recommendedName>
</protein>
<comment type="pathway">
    <text evidence="1">Carbohydrate acid metabolism.</text>
</comment>
<dbReference type="AlphaFoldDB" id="A0A147I6F3"/>